<dbReference type="PROSITE" id="PS51318">
    <property type="entry name" value="TAT"/>
    <property type="match status" value="1"/>
</dbReference>
<dbReference type="InterPro" id="IPR000871">
    <property type="entry name" value="Beta-lactam_class-A"/>
</dbReference>
<evidence type="ECO:0000259" key="7">
    <source>
        <dbReference type="Pfam" id="PF13354"/>
    </source>
</evidence>
<sequence length="304" mass="31925">MASPMDRRSVLGGLGALSAAGCSPQSAPEAALSAPPAPVAPEHFDLSALEARNGGRLGFAAMDLARGRNLVWRGGERFVYCSTFKSYLAAATLLRVQSGAERLERLIPVTRADMVLHAPTTGPAVGSTLTIERLMEATVGLSDNPAANILIRELGGIDALRAFYRGVGDDITRVDRLEPEMNRLDGDKDTTTPLQSMRNLVSLLVSERTPLSPASKALLLRWMTETPTGAGRIKAGVPAGWTVAHKTGTGGYGPSNDIGVLYPPAGEPVVLAVYYHATPESPAASNDAVIAEATRMALDAFGHG</sequence>
<reference evidence="9" key="1">
    <citation type="submission" date="2016-10" db="EMBL/GenBank/DDBJ databases">
        <authorList>
            <person name="Varghese N."/>
            <person name="Submissions S."/>
        </authorList>
    </citation>
    <scope>NUCLEOTIDE SEQUENCE [LARGE SCALE GENOMIC DNA]</scope>
    <source>
        <strain evidence="9">CGMCC 1.10683</strain>
    </source>
</reference>
<dbReference type="Proteomes" id="UP000198788">
    <property type="component" value="Unassembled WGS sequence"/>
</dbReference>
<protein>
    <recommendedName>
        <fullName evidence="3 6">Beta-lactamase</fullName>
        <ecNumber evidence="3 6">3.5.2.6</ecNumber>
    </recommendedName>
</protein>
<dbReference type="NCBIfam" id="NF033103">
    <property type="entry name" value="bla_class_A"/>
    <property type="match status" value="1"/>
</dbReference>
<evidence type="ECO:0000256" key="6">
    <source>
        <dbReference type="RuleBase" id="RU361140"/>
    </source>
</evidence>
<gene>
    <name evidence="8" type="ORF">SAMN05192570_1755</name>
</gene>
<feature type="domain" description="Beta-lactamase class A catalytic" evidence="7">
    <location>
        <begin position="58"/>
        <end position="274"/>
    </location>
</feature>
<evidence type="ECO:0000256" key="2">
    <source>
        <dbReference type="ARBA" id="ARBA00009009"/>
    </source>
</evidence>
<dbReference type="Gene3D" id="3.40.710.10">
    <property type="entry name" value="DD-peptidase/beta-lactamase superfamily"/>
    <property type="match status" value="1"/>
</dbReference>
<evidence type="ECO:0000256" key="1">
    <source>
        <dbReference type="ARBA" id="ARBA00001526"/>
    </source>
</evidence>
<dbReference type="OrthoDB" id="9784149at2"/>
<dbReference type="GO" id="GO:0046677">
    <property type="term" value="P:response to antibiotic"/>
    <property type="evidence" value="ECO:0007669"/>
    <property type="project" value="UniProtKB-UniRule"/>
</dbReference>
<dbReference type="Pfam" id="PF13354">
    <property type="entry name" value="Beta-lactamase2"/>
    <property type="match status" value="1"/>
</dbReference>
<dbReference type="GO" id="GO:0008800">
    <property type="term" value="F:beta-lactamase activity"/>
    <property type="evidence" value="ECO:0007669"/>
    <property type="project" value="UniProtKB-UniRule"/>
</dbReference>
<proteinExistence type="inferred from homology"/>
<dbReference type="AlphaFoldDB" id="A0A1I6QFA6"/>
<dbReference type="EMBL" id="FOZV01000003">
    <property type="protein sequence ID" value="SFS50978.1"/>
    <property type="molecule type" value="Genomic_DNA"/>
</dbReference>
<dbReference type="PROSITE" id="PS51257">
    <property type="entry name" value="PROKAR_LIPOPROTEIN"/>
    <property type="match status" value="1"/>
</dbReference>
<evidence type="ECO:0000313" key="8">
    <source>
        <dbReference type="EMBL" id="SFS50978.1"/>
    </source>
</evidence>
<dbReference type="InterPro" id="IPR045155">
    <property type="entry name" value="Beta-lactam_cat"/>
</dbReference>
<dbReference type="PROSITE" id="PS00146">
    <property type="entry name" value="BETA_LACTAMASE_A"/>
    <property type="match status" value="1"/>
</dbReference>
<evidence type="ECO:0000256" key="5">
    <source>
        <dbReference type="ARBA" id="ARBA00023251"/>
    </source>
</evidence>
<comment type="similarity">
    <text evidence="2 6">Belongs to the class-A beta-lactamase family.</text>
</comment>
<dbReference type="GO" id="GO:0030655">
    <property type="term" value="P:beta-lactam antibiotic catabolic process"/>
    <property type="evidence" value="ECO:0007669"/>
    <property type="project" value="InterPro"/>
</dbReference>
<dbReference type="EC" id="3.5.2.6" evidence="3 6"/>
<evidence type="ECO:0000256" key="4">
    <source>
        <dbReference type="ARBA" id="ARBA00022801"/>
    </source>
</evidence>
<accession>A0A1I6QFA6</accession>
<keyword evidence="9" id="KW-1185">Reference proteome</keyword>
<dbReference type="InterPro" id="IPR006311">
    <property type="entry name" value="TAT_signal"/>
</dbReference>
<dbReference type="InterPro" id="IPR023650">
    <property type="entry name" value="Beta-lactam_class-A_AS"/>
</dbReference>
<name>A0A1I6QFA6_9CAUL</name>
<evidence type="ECO:0000256" key="3">
    <source>
        <dbReference type="ARBA" id="ARBA00012865"/>
    </source>
</evidence>
<dbReference type="SUPFAM" id="SSF56601">
    <property type="entry name" value="beta-lactamase/transpeptidase-like"/>
    <property type="match status" value="1"/>
</dbReference>
<dbReference type="STRING" id="871741.SAMN05192570_1755"/>
<organism evidence="8 9">
    <name type="scientific">Brevundimonas viscosa</name>
    <dbReference type="NCBI Taxonomy" id="871741"/>
    <lineage>
        <taxon>Bacteria</taxon>
        <taxon>Pseudomonadati</taxon>
        <taxon>Pseudomonadota</taxon>
        <taxon>Alphaproteobacteria</taxon>
        <taxon>Caulobacterales</taxon>
        <taxon>Caulobacteraceae</taxon>
        <taxon>Brevundimonas</taxon>
    </lineage>
</organism>
<dbReference type="PANTHER" id="PTHR35333:SF3">
    <property type="entry name" value="BETA-LACTAMASE-TYPE TRANSPEPTIDASE FOLD CONTAINING PROTEIN"/>
    <property type="match status" value="1"/>
</dbReference>
<dbReference type="InterPro" id="IPR012338">
    <property type="entry name" value="Beta-lactam/transpept-like"/>
</dbReference>
<dbReference type="PRINTS" id="PR00118">
    <property type="entry name" value="BLACTAMASEA"/>
</dbReference>
<evidence type="ECO:0000313" key="9">
    <source>
        <dbReference type="Proteomes" id="UP000198788"/>
    </source>
</evidence>
<keyword evidence="5 6" id="KW-0046">Antibiotic resistance</keyword>
<keyword evidence="4 6" id="KW-0378">Hydrolase</keyword>
<dbReference type="PANTHER" id="PTHR35333">
    <property type="entry name" value="BETA-LACTAMASE"/>
    <property type="match status" value="1"/>
</dbReference>
<comment type="catalytic activity">
    <reaction evidence="1 6">
        <text>a beta-lactam + H2O = a substituted beta-amino acid</text>
        <dbReference type="Rhea" id="RHEA:20401"/>
        <dbReference type="ChEBI" id="CHEBI:15377"/>
        <dbReference type="ChEBI" id="CHEBI:35627"/>
        <dbReference type="ChEBI" id="CHEBI:140347"/>
        <dbReference type="EC" id="3.5.2.6"/>
    </reaction>
</comment>